<evidence type="ECO:0000256" key="7">
    <source>
        <dbReference type="SAM" id="Phobius"/>
    </source>
</evidence>
<evidence type="ECO:0000259" key="8">
    <source>
        <dbReference type="Pfam" id="PF03458"/>
    </source>
</evidence>
<comment type="subcellular location">
    <subcellularLocation>
        <location evidence="1">Cell membrane</location>
        <topology evidence="1">Multi-pass membrane protein</topology>
    </subcellularLocation>
</comment>
<gene>
    <name evidence="9" type="ORF">HNQ59_002450</name>
</gene>
<keyword evidence="5 7" id="KW-1133">Transmembrane helix</keyword>
<accession>A0A840MQU8</accession>
<comment type="caution">
    <text evidence="9">The sequence shown here is derived from an EMBL/GenBank/DDBJ whole genome shotgun (WGS) entry which is preliminary data.</text>
</comment>
<evidence type="ECO:0000256" key="5">
    <source>
        <dbReference type="ARBA" id="ARBA00022989"/>
    </source>
</evidence>
<reference evidence="9 10" key="1">
    <citation type="submission" date="2020-08" db="EMBL/GenBank/DDBJ databases">
        <title>Genomic Encyclopedia of Type Strains, Phase IV (KMG-IV): sequencing the most valuable type-strain genomes for metagenomic binning, comparative biology and taxonomic classification.</title>
        <authorList>
            <person name="Goeker M."/>
        </authorList>
    </citation>
    <scope>NUCLEOTIDE SEQUENCE [LARGE SCALE GENOMIC DNA]</scope>
    <source>
        <strain evidence="9 10">DSM 27165</strain>
    </source>
</reference>
<keyword evidence="10" id="KW-1185">Reference proteome</keyword>
<evidence type="ECO:0000313" key="9">
    <source>
        <dbReference type="EMBL" id="MBB5019152.1"/>
    </source>
</evidence>
<evidence type="ECO:0000256" key="4">
    <source>
        <dbReference type="ARBA" id="ARBA00022692"/>
    </source>
</evidence>
<dbReference type="GO" id="GO:0005886">
    <property type="term" value="C:plasma membrane"/>
    <property type="evidence" value="ECO:0007669"/>
    <property type="project" value="UniProtKB-SubCell"/>
</dbReference>
<feature type="domain" description="Glycine transporter" evidence="8">
    <location>
        <begin position="4"/>
        <end position="76"/>
    </location>
</feature>
<dbReference type="Pfam" id="PF03458">
    <property type="entry name" value="Gly_transporter"/>
    <property type="match status" value="2"/>
</dbReference>
<dbReference type="Proteomes" id="UP000575898">
    <property type="component" value="Unassembled WGS sequence"/>
</dbReference>
<feature type="transmembrane region" description="Helical" evidence="7">
    <location>
        <begin position="30"/>
        <end position="50"/>
    </location>
</feature>
<feature type="transmembrane region" description="Helical" evidence="7">
    <location>
        <begin position="115"/>
        <end position="135"/>
    </location>
</feature>
<keyword evidence="3" id="KW-1003">Cell membrane</keyword>
<dbReference type="EMBL" id="JACHHY010000014">
    <property type="protein sequence ID" value="MBB5019152.1"/>
    <property type="molecule type" value="Genomic_DNA"/>
</dbReference>
<evidence type="ECO:0000256" key="1">
    <source>
        <dbReference type="ARBA" id="ARBA00004651"/>
    </source>
</evidence>
<feature type="transmembrane region" description="Helical" evidence="7">
    <location>
        <begin position="62"/>
        <end position="81"/>
    </location>
</feature>
<evidence type="ECO:0000256" key="3">
    <source>
        <dbReference type="ARBA" id="ARBA00022475"/>
    </source>
</evidence>
<evidence type="ECO:0000256" key="2">
    <source>
        <dbReference type="ARBA" id="ARBA00008193"/>
    </source>
</evidence>
<dbReference type="InterPro" id="IPR005115">
    <property type="entry name" value="Gly_transporter"/>
</dbReference>
<organism evidence="9 10">
    <name type="scientific">Chitinivorax tropicus</name>
    <dbReference type="NCBI Taxonomy" id="714531"/>
    <lineage>
        <taxon>Bacteria</taxon>
        <taxon>Pseudomonadati</taxon>
        <taxon>Pseudomonadota</taxon>
        <taxon>Betaproteobacteria</taxon>
        <taxon>Chitinivorax</taxon>
    </lineage>
</organism>
<feature type="domain" description="Glycine transporter" evidence="8">
    <location>
        <begin position="90"/>
        <end position="163"/>
    </location>
</feature>
<feature type="transmembrane region" description="Helical" evidence="7">
    <location>
        <begin position="87"/>
        <end position="108"/>
    </location>
</feature>
<feature type="transmembrane region" description="Helical" evidence="7">
    <location>
        <begin position="147"/>
        <end position="162"/>
    </location>
</feature>
<protein>
    <submittedName>
        <fullName evidence="9">Putative membrane protein YeiH</fullName>
    </submittedName>
</protein>
<dbReference type="AlphaFoldDB" id="A0A840MQU8"/>
<dbReference type="PANTHER" id="PTHR30506:SF3">
    <property type="entry name" value="UPF0126 INNER MEMBRANE PROTEIN YADS-RELATED"/>
    <property type="match status" value="1"/>
</dbReference>
<dbReference type="PANTHER" id="PTHR30506">
    <property type="entry name" value="INNER MEMBRANE PROTEIN"/>
    <property type="match status" value="1"/>
</dbReference>
<evidence type="ECO:0000256" key="6">
    <source>
        <dbReference type="ARBA" id="ARBA00023136"/>
    </source>
</evidence>
<evidence type="ECO:0000313" key="10">
    <source>
        <dbReference type="Proteomes" id="UP000575898"/>
    </source>
</evidence>
<keyword evidence="4 7" id="KW-0812">Transmembrane</keyword>
<proteinExistence type="inferred from homology"/>
<sequence>MLYLFDLLGCAIFAFSGALAAGRAKLDWLGVMIIATITAIGGGTVRDLLMNRHPIFWMQDPCYLYLTCLTGLATIAYVQYLPIPYHVLLVADALGLALFAIYGAQLAAAAGHRGIIVIVMGTMTGTAGGVIRDILSNQIPLILRKDIYASAAIVGIGIYLLLKKLKWRESWAFVAGFIAVVSLRLLALTLNWQLPVFNLR</sequence>
<comment type="similarity">
    <text evidence="2">Belongs to the UPF0126 family.</text>
</comment>
<keyword evidence="6 7" id="KW-0472">Membrane</keyword>
<dbReference type="RefSeq" id="WP_184039513.1">
    <property type="nucleotide sequence ID" value="NZ_JACHHY010000014.1"/>
</dbReference>
<name>A0A840MQU8_9PROT</name>
<feature type="transmembrane region" description="Helical" evidence="7">
    <location>
        <begin position="171"/>
        <end position="194"/>
    </location>
</feature>